<organism evidence="1 2">
    <name type="scientific">Oleiagrimonas soli</name>
    <dbReference type="NCBI Taxonomy" id="1543381"/>
    <lineage>
        <taxon>Bacteria</taxon>
        <taxon>Pseudomonadati</taxon>
        <taxon>Pseudomonadota</taxon>
        <taxon>Gammaproteobacteria</taxon>
        <taxon>Lysobacterales</taxon>
        <taxon>Rhodanobacteraceae</taxon>
        <taxon>Oleiagrimonas</taxon>
    </lineage>
</organism>
<dbReference type="EMBL" id="JACHET010000001">
    <property type="protein sequence ID" value="MBB6183494.1"/>
    <property type="molecule type" value="Genomic_DNA"/>
</dbReference>
<dbReference type="AlphaFoldDB" id="A0A841KNE3"/>
<name>A0A841KNE3_9GAMM</name>
<evidence type="ECO:0000313" key="1">
    <source>
        <dbReference type="EMBL" id="MBB6183494.1"/>
    </source>
</evidence>
<dbReference type="Proteomes" id="UP000560000">
    <property type="component" value="Unassembled WGS sequence"/>
</dbReference>
<dbReference type="RefSeq" id="WP_161782329.1">
    <property type="nucleotide sequence ID" value="NZ_JACHET010000001.1"/>
</dbReference>
<gene>
    <name evidence="1" type="ORF">HNQ86_000839</name>
</gene>
<sequence>MACIAKAARRFSATVVGARVSVMGIHTCPHNVRRDALGASGIHFRSKEHIRHDHETSPGKFGDLFAVHVCRDCGRVFTWTHGTGSQCIVAGSAC</sequence>
<comment type="caution">
    <text evidence="1">The sequence shown here is derived from an EMBL/GenBank/DDBJ whole genome shotgun (WGS) entry which is preliminary data.</text>
</comment>
<proteinExistence type="predicted"/>
<evidence type="ECO:0000313" key="2">
    <source>
        <dbReference type="Proteomes" id="UP000560000"/>
    </source>
</evidence>
<accession>A0A841KNE3</accession>
<protein>
    <submittedName>
        <fullName evidence="1">Uncharacterized protein</fullName>
    </submittedName>
</protein>
<reference evidence="1 2" key="1">
    <citation type="submission" date="2020-08" db="EMBL/GenBank/DDBJ databases">
        <title>Genomic Encyclopedia of Type Strains, Phase IV (KMG-IV): sequencing the most valuable type-strain genomes for metagenomic binning, comparative biology and taxonomic classification.</title>
        <authorList>
            <person name="Goeker M."/>
        </authorList>
    </citation>
    <scope>NUCLEOTIDE SEQUENCE [LARGE SCALE GENOMIC DNA]</scope>
    <source>
        <strain evidence="1 2">DSM 107085</strain>
    </source>
</reference>